<reference evidence="2" key="2">
    <citation type="journal article" date="2023" name="Plants (Basel)">
        <title>Annotation of the Turnera subulata (Passifloraceae) Draft Genome Reveals the S-Locus Evolved after the Divergence of Turneroideae from Passifloroideae in a Stepwise Manner.</title>
        <authorList>
            <person name="Henning P.M."/>
            <person name="Roalson E.H."/>
            <person name="Mir W."/>
            <person name="McCubbin A.G."/>
            <person name="Shore J.S."/>
        </authorList>
    </citation>
    <scope>NUCLEOTIDE SEQUENCE</scope>
    <source>
        <strain evidence="2">F60SS</strain>
    </source>
</reference>
<organism evidence="2 3">
    <name type="scientific">Turnera subulata</name>
    <dbReference type="NCBI Taxonomy" id="218843"/>
    <lineage>
        <taxon>Eukaryota</taxon>
        <taxon>Viridiplantae</taxon>
        <taxon>Streptophyta</taxon>
        <taxon>Embryophyta</taxon>
        <taxon>Tracheophyta</taxon>
        <taxon>Spermatophyta</taxon>
        <taxon>Magnoliopsida</taxon>
        <taxon>eudicotyledons</taxon>
        <taxon>Gunneridae</taxon>
        <taxon>Pentapetalae</taxon>
        <taxon>rosids</taxon>
        <taxon>fabids</taxon>
        <taxon>Malpighiales</taxon>
        <taxon>Passifloraceae</taxon>
        <taxon>Turnera</taxon>
    </lineage>
</organism>
<keyword evidence="1" id="KW-1133">Transmembrane helix</keyword>
<comment type="caution">
    <text evidence="2">The sequence shown here is derived from an EMBL/GenBank/DDBJ whole genome shotgun (WGS) entry which is preliminary data.</text>
</comment>
<accession>A0A9Q0GER2</accession>
<name>A0A9Q0GER2_9ROSI</name>
<keyword evidence="1" id="KW-0812">Transmembrane</keyword>
<feature type="non-terminal residue" evidence="2">
    <location>
        <position position="181"/>
    </location>
</feature>
<protein>
    <submittedName>
        <fullName evidence="2">Uncharacterized protein</fullName>
    </submittedName>
</protein>
<dbReference type="EMBL" id="JAKUCV010000773">
    <property type="protein sequence ID" value="KAJ4848868.1"/>
    <property type="molecule type" value="Genomic_DNA"/>
</dbReference>
<evidence type="ECO:0000313" key="3">
    <source>
        <dbReference type="Proteomes" id="UP001141552"/>
    </source>
</evidence>
<keyword evidence="1" id="KW-0472">Membrane</keyword>
<reference evidence="2" key="1">
    <citation type="submission" date="2022-02" db="EMBL/GenBank/DDBJ databases">
        <authorList>
            <person name="Henning P.M."/>
            <person name="McCubbin A.G."/>
            <person name="Shore J.S."/>
        </authorList>
    </citation>
    <scope>NUCLEOTIDE SEQUENCE</scope>
    <source>
        <strain evidence="2">F60SS</strain>
        <tissue evidence="2">Leaves</tissue>
    </source>
</reference>
<evidence type="ECO:0000313" key="2">
    <source>
        <dbReference type="EMBL" id="KAJ4848868.1"/>
    </source>
</evidence>
<proteinExistence type="predicted"/>
<feature type="transmembrane region" description="Helical" evidence="1">
    <location>
        <begin position="52"/>
        <end position="73"/>
    </location>
</feature>
<dbReference type="Proteomes" id="UP001141552">
    <property type="component" value="Unassembled WGS sequence"/>
</dbReference>
<evidence type="ECO:0000256" key="1">
    <source>
        <dbReference type="SAM" id="Phobius"/>
    </source>
</evidence>
<sequence>KIPNLIFTAFIFSPFSLSLHFSSRYLLSLSLSRSLSPFPTVAPLFPSSTGSGSLSLQTLLGLFVICLCRFNYLKVGVSFCRPLPYVFILQVFANCSCPKSFFLCRSVTNLCRSDTHLCKLLYLGFVLQLSPVVLLCWKLKLYRILLAGLKTRFLMYFCFDFSGNLSFYLVNSCPDCNSWCM</sequence>
<dbReference type="AlphaFoldDB" id="A0A9Q0GER2"/>
<gene>
    <name evidence="2" type="ORF">Tsubulata_047526</name>
</gene>
<keyword evidence="3" id="KW-1185">Reference proteome</keyword>